<gene>
    <name evidence="3" type="ORF">EDD18DRAFT_1358830</name>
</gene>
<proteinExistence type="predicted"/>
<keyword evidence="2" id="KW-1133">Transmembrane helix</keyword>
<keyword evidence="4" id="KW-1185">Reference proteome</keyword>
<organism evidence="3 4">
    <name type="scientific">Armillaria luteobubalina</name>
    <dbReference type="NCBI Taxonomy" id="153913"/>
    <lineage>
        <taxon>Eukaryota</taxon>
        <taxon>Fungi</taxon>
        <taxon>Dikarya</taxon>
        <taxon>Basidiomycota</taxon>
        <taxon>Agaricomycotina</taxon>
        <taxon>Agaricomycetes</taxon>
        <taxon>Agaricomycetidae</taxon>
        <taxon>Agaricales</taxon>
        <taxon>Marasmiineae</taxon>
        <taxon>Physalacriaceae</taxon>
        <taxon>Armillaria</taxon>
    </lineage>
</organism>
<dbReference type="EMBL" id="JAUEPU010000034">
    <property type="protein sequence ID" value="KAK0490194.1"/>
    <property type="molecule type" value="Genomic_DNA"/>
</dbReference>
<feature type="region of interest" description="Disordered" evidence="1">
    <location>
        <begin position="321"/>
        <end position="341"/>
    </location>
</feature>
<feature type="compositionally biased region" description="Acidic residues" evidence="1">
    <location>
        <begin position="525"/>
        <end position="536"/>
    </location>
</feature>
<feature type="transmembrane region" description="Helical" evidence="2">
    <location>
        <begin position="167"/>
        <end position="190"/>
    </location>
</feature>
<keyword evidence="2" id="KW-0812">Transmembrane</keyword>
<accession>A0AA39PU41</accession>
<keyword evidence="2" id="KW-0472">Membrane</keyword>
<dbReference type="Proteomes" id="UP001175228">
    <property type="component" value="Unassembled WGS sequence"/>
</dbReference>
<feature type="region of interest" description="Disordered" evidence="1">
    <location>
        <begin position="590"/>
        <end position="609"/>
    </location>
</feature>
<evidence type="ECO:0000313" key="3">
    <source>
        <dbReference type="EMBL" id="KAK0490194.1"/>
    </source>
</evidence>
<sequence>MAIRVNEVNPEAFRIPGMPTGNGFLVRSDQWEGLQQQTLYYVLSSSPSSRHHHFLPPSEARSDEHDNQYHRPFNHLNNVYVELDIFSTTSTSPPTMSSTSSLLPSTTTTSIASIPSQTEITRSGSPIATTSETSSTTYLTAVVTFTTNMPSSLATSYSGSSDVSCTALVAGVTTAISVLPTLILGIVFLYKPAHKRCIDFMETIKHLKRKGKGARTIGLLNYEFEIQIINGYRHVLNTSAMVPRSMLLPSSLGISTLLHSFVSPRGLRQYISAVDQVVPRWDIVSVTTPQCRWTSPDEFLSVCTSVHRFLMMFSIVTEKSSSGSMSSKASDTSSSSTSLSSTSYSMSLTPIIATSSTGAISTFSTTYAPPSTSPPTLTVTSTSSLLPSTTMIFVRSTTSQNDTTTASDESNKTSLATIFTSISISPILDPPRLLRPIPYIPESLINLPKQSLEVFQGIWRDACRPLYHCRCKICERAKAAEGVVQIAPEDAAQLVTAAAENRLPSSEVNEAEADDEELDYDSYYDEESYSEEDEEAWSPSADRKSPEVPDLPVRKRSLDDVAEPVRSGTPPKELKIDVEVDTPELRLKKRNSEELEVVEDSAGQKTVQN</sequence>
<feature type="region of interest" description="Disordered" evidence="1">
    <location>
        <begin position="525"/>
        <end position="578"/>
    </location>
</feature>
<protein>
    <submittedName>
        <fullName evidence="3">Uncharacterized protein</fullName>
    </submittedName>
</protein>
<comment type="caution">
    <text evidence="3">The sequence shown here is derived from an EMBL/GenBank/DDBJ whole genome shotgun (WGS) entry which is preliminary data.</text>
</comment>
<evidence type="ECO:0000256" key="2">
    <source>
        <dbReference type="SAM" id="Phobius"/>
    </source>
</evidence>
<name>A0AA39PU41_9AGAR</name>
<feature type="compositionally biased region" description="Basic and acidic residues" evidence="1">
    <location>
        <begin position="541"/>
        <end position="559"/>
    </location>
</feature>
<reference evidence="3" key="1">
    <citation type="submission" date="2023-06" db="EMBL/GenBank/DDBJ databases">
        <authorList>
            <consortium name="Lawrence Berkeley National Laboratory"/>
            <person name="Ahrendt S."/>
            <person name="Sahu N."/>
            <person name="Indic B."/>
            <person name="Wong-Bajracharya J."/>
            <person name="Merenyi Z."/>
            <person name="Ke H.-M."/>
            <person name="Monk M."/>
            <person name="Kocsube S."/>
            <person name="Drula E."/>
            <person name="Lipzen A."/>
            <person name="Balint B."/>
            <person name="Henrissat B."/>
            <person name="Andreopoulos B."/>
            <person name="Martin F.M."/>
            <person name="Harder C.B."/>
            <person name="Rigling D."/>
            <person name="Ford K.L."/>
            <person name="Foster G.D."/>
            <person name="Pangilinan J."/>
            <person name="Papanicolaou A."/>
            <person name="Barry K."/>
            <person name="LaButti K."/>
            <person name="Viragh M."/>
            <person name="Koriabine M."/>
            <person name="Yan M."/>
            <person name="Riley R."/>
            <person name="Champramary S."/>
            <person name="Plett K.L."/>
            <person name="Tsai I.J."/>
            <person name="Slot J."/>
            <person name="Sipos G."/>
            <person name="Plett J."/>
            <person name="Nagy L.G."/>
            <person name="Grigoriev I.V."/>
        </authorList>
    </citation>
    <scope>NUCLEOTIDE SEQUENCE</scope>
    <source>
        <strain evidence="3">HWK02</strain>
    </source>
</reference>
<evidence type="ECO:0000256" key="1">
    <source>
        <dbReference type="SAM" id="MobiDB-lite"/>
    </source>
</evidence>
<evidence type="ECO:0000313" key="4">
    <source>
        <dbReference type="Proteomes" id="UP001175228"/>
    </source>
</evidence>
<dbReference type="AlphaFoldDB" id="A0AA39PU41"/>